<feature type="chain" id="PRO_5031516369" description="DUF2946 domain-containing protein" evidence="2">
    <location>
        <begin position="26"/>
        <end position="111"/>
    </location>
</feature>
<comment type="caution">
    <text evidence="3">The sequence shown here is derived from an EMBL/GenBank/DDBJ whole genome shotgun (WGS) entry which is preliminary data.</text>
</comment>
<dbReference type="AlphaFoldDB" id="A0A7W5ZXX9"/>
<dbReference type="RefSeq" id="WP_183614538.1">
    <property type="nucleotide sequence ID" value="NZ_JACICY010000009.1"/>
</dbReference>
<dbReference type="Proteomes" id="UP000562395">
    <property type="component" value="Unassembled WGS sequence"/>
</dbReference>
<accession>A0A7W5ZXX9</accession>
<feature type="signal peptide" evidence="2">
    <location>
        <begin position="1"/>
        <end position="25"/>
    </location>
</feature>
<keyword evidence="2" id="KW-0732">Signal</keyword>
<sequence length="111" mass="11385">MRGILIRLAILFSVILAGLHMPAVAADLGEVDGIVTAYCAEHDDGPSVDHKSIPGEQGSEGLHHHHCPMAADLDGLAGSSDLAPMAQVHFPAALGALKSRATAPPIDPPLA</sequence>
<evidence type="ECO:0000256" key="1">
    <source>
        <dbReference type="SAM" id="MobiDB-lite"/>
    </source>
</evidence>
<evidence type="ECO:0008006" key="5">
    <source>
        <dbReference type="Google" id="ProtNLM"/>
    </source>
</evidence>
<evidence type="ECO:0000313" key="4">
    <source>
        <dbReference type="Proteomes" id="UP000562395"/>
    </source>
</evidence>
<protein>
    <recommendedName>
        <fullName evidence="5">DUF2946 domain-containing protein</fullName>
    </recommendedName>
</protein>
<proteinExistence type="predicted"/>
<dbReference type="EMBL" id="JACICY010000009">
    <property type="protein sequence ID" value="MBB3862045.1"/>
    <property type="molecule type" value="Genomic_DNA"/>
</dbReference>
<reference evidence="3 4" key="1">
    <citation type="submission" date="2020-08" db="EMBL/GenBank/DDBJ databases">
        <title>Genomic Encyclopedia of Type Strains, Phase IV (KMG-IV): sequencing the most valuable type-strain genomes for metagenomic binning, comparative biology and taxonomic classification.</title>
        <authorList>
            <person name="Goeker M."/>
        </authorList>
    </citation>
    <scope>NUCLEOTIDE SEQUENCE [LARGE SCALE GENOMIC DNA]</scope>
    <source>
        <strain evidence="3 4">DSM 14552</strain>
    </source>
</reference>
<organism evidence="3 4">
    <name type="scientific">Novosphingobium hassiacum</name>
    <dbReference type="NCBI Taxonomy" id="173676"/>
    <lineage>
        <taxon>Bacteria</taxon>
        <taxon>Pseudomonadati</taxon>
        <taxon>Pseudomonadota</taxon>
        <taxon>Alphaproteobacteria</taxon>
        <taxon>Sphingomonadales</taxon>
        <taxon>Sphingomonadaceae</taxon>
        <taxon>Novosphingobium</taxon>
    </lineage>
</organism>
<gene>
    <name evidence="3" type="ORF">GGQ88_003339</name>
</gene>
<name>A0A7W5ZXX9_9SPHN</name>
<evidence type="ECO:0000256" key="2">
    <source>
        <dbReference type="SAM" id="SignalP"/>
    </source>
</evidence>
<feature type="region of interest" description="Disordered" evidence="1">
    <location>
        <begin position="46"/>
        <end position="66"/>
    </location>
</feature>
<evidence type="ECO:0000313" key="3">
    <source>
        <dbReference type="EMBL" id="MBB3862045.1"/>
    </source>
</evidence>
<keyword evidence="4" id="KW-1185">Reference proteome</keyword>